<dbReference type="Pfam" id="PF09326">
    <property type="entry name" value="NADH_dhqG_C"/>
    <property type="match status" value="1"/>
</dbReference>
<dbReference type="Gene3D" id="3.10.20.740">
    <property type="match status" value="1"/>
</dbReference>
<dbReference type="PROSITE" id="PS51669">
    <property type="entry name" value="4FE4S_MOW_BIS_MGD"/>
    <property type="match status" value="1"/>
</dbReference>
<evidence type="ECO:0000256" key="5">
    <source>
        <dbReference type="ARBA" id="ARBA00022967"/>
    </source>
</evidence>
<dbReference type="InterPro" id="IPR015405">
    <property type="entry name" value="NDUFS1-like_C"/>
</dbReference>
<evidence type="ECO:0000256" key="9">
    <source>
        <dbReference type="ARBA" id="ARBA00034078"/>
    </source>
</evidence>
<dbReference type="InterPro" id="IPR001041">
    <property type="entry name" value="2Fe-2S_ferredoxin-type"/>
</dbReference>
<dbReference type="Proteomes" id="UP000594001">
    <property type="component" value="Chromosome"/>
</dbReference>
<comment type="catalytic activity">
    <reaction evidence="10">
        <text>a quinone + NADH + 5 H(+)(in) = a quinol + NAD(+) + 4 H(+)(out)</text>
        <dbReference type="Rhea" id="RHEA:57888"/>
        <dbReference type="ChEBI" id="CHEBI:15378"/>
        <dbReference type="ChEBI" id="CHEBI:24646"/>
        <dbReference type="ChEBI" id="CHEBI:57540"/>
        <dbReference type="ChEBI" id="CHEBI:57945"/>
        <dbReference type="ChEBI" id="CHEBI:132124"/>
    </reaction>
</comment>
<evidence type="ECO:0000256" key="4">
    <source>
        <dbReference type="ARBA" id="ARBA00022723"/>
    </source>
</evidence>
<keyword evidence="16" id="KW-1185">Reference proteome</keyword>
<dbReference type="Pfam" id="PF22151">
    <property type="entry name" value="Fer4_NDSU1"/>
    <property type="match status" value="1"/>
</dbReference>
<gene>
    <name evidence="15" type="primary">nqo3</name>
    <name evidence="15" type="ORF">CPBP_00615</name>
</gene>
<dbReference type="Pfam" id="PF00384">
    <property type="entry name" value="Molybdopterin"/>
    <property type="match status" value="1"/>
</dbReference>
<dbReference type="RefSeq" id="WP_350332586.1">
    <property type="nucleotide sequence ID" value="NZ_CP054719.1"/>
</dbReference>
<evidence type="ECO:0000256" key="11">
    <source>
        <dbReference type="RuleBase" id="RU004523"/>
    </source>
</evidence>
<dbReference type="PROSITE" id="PS51085">
    <property type="entry name" value="2FE2S_FER_2"/>
    <property type="match status" value="1"/>
</dbReference>
<protein>
    <submittedName>
        <fullName evidence="15">NADH-quinone oxidoreductase chain G</fullName>
        <ecNumber evidence="15">1.6.5.11</ecNumber>
    </submittedName>
</protein>
<dbReference type="PROSITE" id="PS00643">
    <property type="entry name" value="COMPLEX1_75K_3"/>
    <property type="match status" value="1"/>
</dbReference>
<keyword evidence="8" id="KW-0520">NAD</keyword>
<dbReference type="SUPFAM" id="SSF54292">
    <property type="entry name" value="2Fe-2S ferredoxin-like"/>
    <property type="match status" value="1"/>
</dbReference>
<evidence type="ECO:0000313" key="16">
    <source>
        <dbReference type="Proteomes" id="UP000594001"/>
    </source>
</evidence>
<dbReference type="GO" id="GO:0016020">
    <property type="term" value="C:membrane"/>
    <property type="evidence" value="ECO:0007669"/>
    <property type="project" value="InterPro"/>
</dbReference>
<dbReference type="GO" id="GO:0016651">
    <property type="term" value="F:oxidoreductase activity, acting on NAD(P)H"/>
    <property type="evidence" value="ECO:0007669"/>
    <property type="project" value="InterPro"/>
</dbReference>
<dbReference type="FunFam" id="3.30.70.20:FF:000002">
    <property type="entry name" value="NADH-ubiquinone oxidoreductase 75 kDa subunit"/>
    <property type="match status" value="1"/>
</dbReference>
<dbReference type="GO" id="GO:0046872">
    <property type="term" value="F:metal ion binding"/>
    <property type="evidence" value="ECO:0007669"/>
    <property type="project" value="UniProtKB-KW"/>
</dbReference>
<dbReference type="InterPro" id="IPR050123">
    <property type="entry name" value="Prok_molybdopt-oxidoreductase"/>
</dbReference>
<comment type="similarity">
    <text evidence="2 11">Belongs to the complex I 75 kDa subunit family.</text>
</comment>
<evidence type="ECO:0000313" key="15">
    <source>
        <dbReference type="EMBL" id="QOL19844.1"/>
    </source>
</evidence>
<dbReference type="GO" id="GO:0008137">
    <property type="term" value="F:NADH dehydrogenase (ubiquinone) activity"/>
    <property type="evidence" value="ECO:0007669"/>
    <property type="project" value="InterPro"/>
</dbReference>
<dbReference type="InterPro" id="IPR054351">
    <property type="entry name" value="NADH_UbQ_OxRdtase_ferredoxin"/>
</dbReference>
<keyword evidence="5" id="KW-1278">Translocase</keyword>
<dbReference type="InterPro" id="IPR006656">
    <property type="entry name" value="Mopterin_OxRdtase"/>
</dbReference>
<dbReference type="SUPFAM" id="SSF54862">
    <property type="entry name" value="4Fe-4S ferredoxins"/>
    <property type="match status" value="1"/>
</dbReference>
<keyword evidence="6" id="KW-0408">Iron</keyword>
<dbReference type="CDD" id="cd00207">
    <property type="entry name" value="fer2"/>
    <property type="match status" value="1"/>
</dbReference>
<accession>A0A7L9RTD1</accession>
<evidence type="ECO:0000256" key="1">
    <source>
        <dbReference type="ARBA" id="ARBA00001966"/>
    </source>
</evidence>
<dbReference type="InterPro" id="IPR010228">
    <property type="entry name" value="NADH_UbQ_OxRdtase_Gsu"/>
</dbReference>
<evidence type="ECO:0000259" key="12">
    <source>
        <dbReference type="PROSITE" id="PS51085"/>
    </source>
</evidence>
<evidence type="ECO:0000256" key="7">
    <source>
        <dbReference type="ARBA" id="ARBA00023014"/>
    </source>
</evidence>
<feature type="domain" description="4Fe-4S His(Cys)3-ligated-type" evidence="14">
    <location>
        <begin position="78"/>
        <end position="117"/>
    </location>
</feature>
<dbReference type="KEGG" id="pbal:CPBP_00615"/>
<dbReference type="EC" id="1.6.5.11" evidence="15"/>
<dbReference type="Gene3D" id="3.30.70.20">
    <property type="match status" value="1"/>
</dbReference>
<dbReference type="FunFam" id="3.10.20.740:FF:000001">
    <property type="entry name" value="NADH-quinone oxidoreductase subunit G"/>
    <property type="match status" value="1"/>
</dbReference>
<dbReference type="FunFam" id="3.30.200.210:FF:000002">
    <property type="entry name" value="NADH-ubiquinone oxidoreductase 75 kDa subunit"/>
    <property type="match status" value="1"/>
</dbReference>
<dbReference type="Pfam" id="PF10588">
    <property type="entry name" value="NADH-G_4Fe-4S_3"/>
    <property type="match status" value="1"/>
</dbReference>
<dbReference type="SUPFAM" id="SSF53706">
    <property type="entry name" value="Formate dehydrogenase/DMSO reductase, domains 1-3"/>
    <property type="match status" value="1"/>
</dbReference>
<comment type="cofactor">
    <cofactor evidence="1">
        <name>[4Fe-4S] cluster</name>
        <dbReference type="ChEBI" id="CHEBI:49883"/>
    </cofactor>
</comment>
<dbReference type="NCBIfam" id="TIGR01973">
    <property type="entry name" value="NuoG"/>
    <property type="match status" value="1"/>
</dbReference>
<dbReference type="PANTHER" id="PTHR43105">
    <property type="entry name" value="RESPIRATORY NITRATE REDUCTASE"/>
    <property type="match status" value="1"/>
</dbReference>
<dbReference type="EMBL" id="CP054719">
    <property type="protein sequence ID" value="QOL19844.1"/>
    <property type="molecule type" value="Genomic_DNA"/>
</dbReference>
<evidence type="ECO:0000256" key="3">
    <source>
        <dbReference type="ARBA" id="ARBA00022485"/>
    </source>
</evidence>
<dbReference type="InterPro" id="IPR000283">
    <property type="entry name" value="NADH_UbQ_OxRdtase_75kDa_su_CS"/>
</dbReference>
<dbReference type="Pfam" id="PF13510">
    <property type="entry name" value="Fer2_4"/>
    <property type="match status" value="1"/>
</dbReference>
<evidence type="ECO:0000259" key="14">
    <source>
        <dbReference type="PROSITE" id="PS51839"/>
    </source>
</evidence>
<dbReference type="Pfam" id="PF22117">
    <property type="entry name" value="Fer4_Nqo3"/>
    <property type="match status" value="1"/>
</dbReference>
<comment type="cofactor">
    <cofactor evidence="9">
        <name>[2Fe-2S] cluster</name>
        <dbReference type="ChEBI" id="CHEBI:190135"/>
    </cofactor>
</comment>
<dbReference type="InterPro" id="IPR019574">
    <property type="entry name" value="NADH_UbQ_OxRdtase_Gsu_4Fe4S-bd"/>
</dbReference>
<dbReference type="PROSITE" id="PS51839">
    <property type="entry name" value="4FE4S_HC3"/>
    <property type="match status" value="1"/>
</dbReference>
<name>A0A7L9RTD1_9PROT</name>
<feature type="domain" description="2Fe-2S ferredoxin-type" evidence="12">
    <location>
        <begin position="1"/>
        <end position="78"/>
    </location>
</feature>
<dbReference type="AlphaFoldDB" id="A0A7L9RTD1"/>
<evidence type="ECO:0000256" key="6">
    <source>
        <dbReference type="ARBA" id="ARBA00023004"/>
    </source>
</evidence>
<dbReference type="SMART" id="SM00929">
    <property type="entry name" value="NADH-G_4Fe-4S_3"/>
    <property type="match status" value="1"/>
</dbReference>
<keyword evidence="15" id="KW-0560">Oxidoreductase</keyword>
<keyword evidence="7" id="KW-0411">Iron-sulfur</keyword>
<keyword evidence="3" id="KW-0004">4Fe-4S</keyword>
<feature type="domain" description="4Fe-4S Mo/W bis-MGD-type" evidence="13">
    <location>
        <begin position="214"/>
        <end position="270"/>
    </location>
</feature>
<dbReference type="InterPro" id="IPR006963">
    <property type="entry name" value="Mopterin_OxRdtase_4Fe-4S_dom"/>
</dbReference>
<dbReference type="InterPro" id="IPR036010">
    <property type="entry name" value="2Fe-2S_ferredoxin-like_sf"/>
</dbReference>
<sequence length="683" mass="75798">MIKVTIDHQQHVFPKAISIIEACQQVGIQIPHFCYHPKLDIAGNCRMCLVDVEGSRKPIPSCANTIQDGMVIHTTTDHVKKDREGVMEFLLINHPLDCPVCDQAGECDLQDQTLHYGRDRSRYMEEKRIVPSKHMGPLISTTMTRCIHCTRCVRFAEDIAGVTDIGAVGRGEHMEITTLEQAVKSEISGNVIDLCPVGALNSKPYQFQGRPWELTHTDTIDVMDALGSHIRVDSRGGQVFRIKPREMEDINEIWLSDKSRFAYDGLLSQRLDKPYVRDNKGTLQPASWDDALANVVQQLTTTPSHKVAALAGDLVDCESMLLMKRLMQHIGSQHLDCRVVGAYADAENPASFVFNTSLNDIDTADVCVLIGTNPRWEAPVLNIRLRRGVVNNGMQMFRIGFEHDLTYPVVDLGNDVVVLTDLLAGKGKAAKALKMAKRPAIIIGQSALQSSQGSVILNTCAKIAEKYNLVRDDGWNGFNVLHTAANRVGGLDLGFVPGENGLSATDMIPATHDGRISLMFLLGVDDVAHKISKNTFVVYIGHHGDKGASRADVVLPGCAYTEKSAIYVNTEGRSQYAHKAVNPPGDARTDWQIFAELLNRMGHQKQYASIQDVRKDLQKENNEFSENRSFSKRHWDSNMGVKGTLVSEELQPAIANFYMTNVISKYSKIMAQCTKEIFQGDKK</sequence>
<organism evidence="15 16">
    <name type="scientific">Candidatus Bodocaedibacter vickermanii</name>
    <dbReference type="NCBI Taxonomy" id="2741701"/>
    <lineage>
        <taxon>Bacteria</taxon>
        <taxon>Pseudomonadati</taxon>
        <taxon>Pseudomonadota</taxon>
        <taxon>Alphaproteobacteria</taxon>
        <taxon>Holosporales</taxon>
        <taxon>Candidatus Paracaedibacteraceae</taxon>
        <taxon>Candidatus Bodocaedibacter</taxon>
    </lineage>
</organism>
<dbReference type="Gene3D" id="3.40.50.740">
    <property type="match status" value="2"/>
</dbReference>
<reference evidence="15 16" key="1">
    <citation type="submission" date="2020-06" db="EMBL/GenBank/DDBJ databases">
        <title>The endosymbiont of the kinetoplastid Bodo saltans is a Paracaedibacter-like alpha-proteobacterium possessing a putative toxin-antitoxin system.</title>
        <authorList>
            <person name="Midha S."/>
            <person name="Rigden D.J."/>
            <person name="Siozios S."/>
            <person name="Hurst G.D.D."/>
            <person name="Jackson A.P."/>
        </authorList>
    </citation>
    <scope>NUCLEOTIDE SEQUENCE [LARGE SCALE GENOMIC DNA]</scope>
    <source>
        <strain evidence="15">Lake Konstanz</strain>
    </source>
</reference>
<dbReference type="Gene3D" id="3.40.228.10">
    <property type="entry name" value="Dimethylsulfoxide Reductase, domain 2"/>
    <property type="match status" value="1"/>
</dbReference>
<evidence type="ECO:0000256" key="8">
    <source>
        <dbReference type="ARBA" id="ARBA00023027"/>
    </source>
</evidence>
<dbReference type="PANTHER" id="PTHR43105:SF13">
    <property type="entry name" value="NADH-UBIQUINONE OXIDOREDUCTASE 75 KDA SUBUNIT, MITOCHONDRIAL"/>
    <property type="match status" value="1"/>
</dbReference>
<evidence type="ECO:0000256" key="2">
    <source>
        <dbReference type="ARBA" id="ARBA00005404"/>
    </source>
</evidence>
<dbReference type="GO" id="GO:0042773">
    <property type="term" value="P:ATP synthesis coupled electron transport"/>
    <property type="evidence" value="ECO:0007669"/>
    <property type="project" value="InterPro"/>
</dbReference>
<evidence type="ECO:0000256" key="10">
    <source>
        <dbReference type="ARBA" id="ARBA00047712"/>
    </source>
</evidence>
<keyword evidence="4" id="KW-0479">Metal-binding</keyword>
<proteinExistence type="inferred from homology"/>
<dbReference type="PROSITE" id="PS00641">
    <property type="entry name" value="COMPLEX1_75K_1"/>
    <property type="match status" value="1"/>
</dbReference>
<dbReference type="GO" id="GO:0051539">
    <property type="term" value="F:4 iron, 4 sulfur cluster binding"/>
    <property type="evidence" value="ECO:0007669"/>
    <property type="project" value="UniProtKB-KW"/>
</dbReference>
<evidence type="ECO:0000259" key="13">
    <source>
        <dbReference type="PROSITE" id="PS51669"/>
    </source>
</evidence>